<protein>
    <submittedName>
        <fullName evidence="1">Uncharacterized protein</fullName>
    </submittedName>
</protein>
<comment type="caution">
    <text evidence="1">The sequence shown here is derived from an EMBL/GenBank/DDBJ whole genome shotgun (WGS) entry which is preliminary data.</text>
</comment>
<keyword evidence="2" id="KW-1185">Reference proteome</keyword>
<organism evidence="1 2">
    <name type="scientific">Stylosanthes scabra</name>
    <dbReference type="NCBI Taxonomy" id="79078"/>
    <lineage>
        <taxon>Eukaryota</taxon>
        <taxon>Viridiplantae</taxon>
        <taxon>Streptophyta</taxon>
        <taxon>Embryophyta</taxon>
        <taxon>Tracheophyta</taxon>
        <taxon>Spermatophyta</taxon>
        <taxon>Magnoliopsida</taxon>
        <taxon>eudicotyledons</taxon>
        <taxon>Gunneridae</taxon>
        <taxon>Pentapetalae</taxon>
        <taxon>rosids</taxon>
        <taxon>fabids</taxon>
        <taxon>Fabales</taxon>
        <taxon>Fabaceae</taxon>
        <taxon>Papilionoideae</taxon>
        <taxon>50 kb inversion clade</taxon>
        <taxon>dalbergioids sensu lato</taxon>
        <taxon>Dalbergieae</taxon>
        <taxon>Pterocarpus clade</taxon>
        <taxon>Stylosanthes</taxon>
    </lineage>
</organism>
<gene>
    <name evidence="1" type="ORF">PIB30_067886</name>
</gene>
<name>A0ABU6RMY4_9FABA</name>
<accession>A0ABU6RMY4</accession>
<sequence length="99" mass="11170">MEKNIMDSRCFALSLFDRHNSEFEVTRTSPTGGFSLGTYQGYWPPYGGPTIIPDPRMMRARTNMDDVDPNQPRRCGLGRQVDHTWKNCDQRGSTAGDGV</sequence>
<evidence type="ECO:0000313" key="1">
    <source>
        <dbReference type="EMBL" id="MED6125367.1"/>
    </source>
</evidence>
<evidence type="ECO:0000313" key="2">
    <source>
        <dbReference type="Proteomes" id="UP001341840"/>
    </source>
</evidence>
<proteinExistence type="predicted"/>
<reference evidence="1 2" key="1">
    <citation type="journal article" date="2023" name="Plants (Basel)">
        <title>Bridging the Gap: Combining Genomics and Transcriptomics Approaches to Understand Stylosanthes scabra, an Orphan Legume from the Brazilian Caatinga.</title>
        <authorList>
            <person name="Ferreira-Neto J.R.C."/>
            <person name="da Silva M.D."/>
            <person name="Binneck E."/>
            <person name="de Melo N.F."/>
            <person name="da Silva R.H."/>
            <person name="de Melo A.L.T.M."/>
            <person name="Pandolfi V."/>
            <person name="Bustamante F.O."/>
            <person name="Brasileiro-Vidal A.C."/>
            <person name="Benko-Iseppon A.M."/>
        </authorList>
    </citation>
    <scope>NUCLEOTIDE SEQUENCE [LARGE SCALE GENOMIC DNA]</scope>
    <source>
        <tissue evidence="1">Leaves</tissue>
    </source>
</reference>
<dbReference type="EMBL" id="JASCZI010030925">
    <property type="protein sequence ID" value="MED6125367.1"/>
    <property type="molecule type" value="Genomic_DNA"/>
</dbReference>
<dbReference type="Proteomes" id="UP001341840">
    <property type="component" value="Unassembled WGS sequence"/>
</dbReference>